<reference evidence="4 5" key="1">
    <citation type="journal article" date="2019" name="Indoor Air">
        <title>Impacts of indoor surface finishes on bacterial viability.</title>
        <authorList>
            <person name="Hu J."/>
            <person name="Maamar S.B."/>
            <person name="Glawe A.J."/>
            <person name="Gottel N."/>
            <person name="Gilbert J.A."/>
            <person name="Hartmann E.M."/>
        </authorList>
    </citation>
    <scope>NUCLEOTIDE SEQUENCE [LARGE SCALE GENOMIC DNA]</scope>
    <source>
        <strain evidence="4 5">AF060A6</strain>
    </source>
</reference>
<feature type="domain" description="LysM" evidence="3">
    <location>
        <begin position="173"/>
        <end position="219"/>
    </location>
</feature>
<evidence type="ECO:0000256" key="1">
    <source>
        <dbReference type="SAM" id="MobiDB-lite"/>
    </source>
</evidence>
<comment type="caution">
    <text evidence="4">The sequence shown here is derived from an EMBL/GenBank/DDBJ whole genome shotgun (WGS) entry which is preliminary data.</text>
</comment>
<feature type="region of interest" description="Disordered" evidence="1">
    <location>
        <begin position="83"/>
        <end position="168"/>
    </location>
</feature>
<feature type="compositionally biased region" description="Basic and acidic residues" evidence="1">
    <location>
        <begin position="108"/>
        <end position="130"/>
    </location>
</feature>
<keyword evidence="5" id="KW-1185">Reference proteome</keyword>
<keyword evidence="2" id="KW-1133">Transmembrane helix</keyword>
<feature type="compositionally biased region" description="Basic and acidic residues" evidence="1">
    <location>
        <begin position="1"/>
        <end position="12"/>
    </location>
</feature>
<dbReference type="AlphaFoldDB" id="A0A4V6RSY4"/>
<dbReference type="Gene3D" id="3.10.350.10">
    <property type="entry name" value="LysM domain"/>
    <property type="match status" value="1"/>
</dbReference>
<evidence type="ECO:0000313" key="4">
    <source>
        <dbReference type="EMBL" id="THE15053.1"/>
    </source>
</evidence>
<dbReference type="CDD" id="cd00118">
    <property type="entry name" value="LysM"/>
    <property type="match status" value="1"/>
</dbReference>
<keyword evidence="2" id="KW-0472">Membrane</keyword>
<evidence type="ECO:0000259" key="3">
    <source>
        <dbReference type="PROSITE" id="PS51782"/>
    </source>
</evidence>
<accession>A0A4V6RSY4</accession>
<dbReference type="SMART" id="SM00257">
    <property type="entry name" value="LysM"/>
    <property type="match status" value="1"/>
</dbReference>
<dbReference type="EMBL" id="SLUB01000002">
    <property type="protein sequence ID" value="THE15053.1"/>
    <property type="molecule type" value="Genomic_DNA"/>
</dbReference>
<dbReference type="SUPFAM" id="SSF54106">
    <property type="entry name" value="LysM domain"/>
    <property type="match status" value="1"/>
</dbReference>
<proteinExistence type="predicted"/>
<dbReference type="Pfam" id="PF01476">
    <property type="entry name" value="LysM"/>
    <property type="match status" value="1"/>
</dbReference>
<feature type="region of interest" description="Disordered" evidence="1">
    <location>
        <begin position="1"/>
        <end position="30"/>
    </location>
</feature>
<keyword evidence="2" id="KW-0812">Transmembrane</keyword>
<feature type="compositionally biased region" description="Low complexity" evidence="1">
    <location>
        <begin position="131"/>
        <end position="149"/>
    </location>
</feature>
<dbReference type="RefSeq" id="WP_136377906.1">
    <property type="nucleotide sequence ID" value="NZ_SLUB01000002.1"/>
</dbReference>
<dbReference type="OrthoDB" id="2583609at2"/>
<feature type="transmembrane region" description="Helical" evidence="2">
    <location>
        <begin position="42"/>
        <end position="62"/>
    </location>
</feature>
<protein>
    <submittedName>
        <fullName evidence="4">LysM peptidoglycan-binding domain-containing protein</fullName>
    </submittedName>
</protein>
<dbReference type="Proteomes" id="UP000306477">
    <property type="component" value="Unassembled WGS sequence"/>
</dbReference>
<gene>
    <name evidence="4" type="ORF">E1I69_01700</name>
</gene>
<organism evidence="4 5">
    <name type="scientific">Bacillus timonensis</name>
    <dbReference type="NCBI Taxonomy" id="1033734"/>
    <lineage>
        <taxon>Bacteria</taxon>
        <taxon>Bacillati</taxon>
        <taxon>Bacillota</taxon>
        <taxon>Bacilli</taxon>
        <taxon>Bacillales</taxon>
        <taxon>Bacillaceae</taxon>
        <taxon>Bacillus</taxon>
    </lineage>
</organism>
<dbReference type="InterPro" id="IPR036779">
    <property type="entry name" value="LysM_dom_sf"/>
</dbReference>
<sequence length="224" mass="26010">MKQPEGEEKSIDLNKSTSTLPPRSEFHKTKKKKTKVKIKYPIIRLLALLFVLLPVAILSYKFNSIPDQLESTPVKKSINFESISYEDEDGYEKEQDPEIKESEEEAEKVEQKATAEKEEPHQPEVEKQVEEPTTNEEPNQNVVENNSPPTVEETKVLQPVQQQEKPKDQYDVKYHTVKAEETLYRISMHYYNSRSGEELIKRWNNLDGDTVVEGQVLRIPIKLN</sequence>
<evidence type="ECO:0000256" key="2">
    <source>
        <dbReference type="SAM" id="Phobius"/>
    </source>
</evidence>
<dbReference type="InterPro" id="IPR018392">
    <property type="entry name" value="LysM"/>
</dbReference>
<name>A0A4V6RSY4_9BACI</name>
<evidence type="ECO:0000313" key="5">
    <source>
        <dbReference type="Proteomes" id="UP000306477"/>
    </source>
</evidence>
<dbReference type="PROSITE" id="PS51782">
    <property type="entry name" value="LYSM"/>
    <property type="match status" value="1"/>
</dbReference>